<organism evidence="3 4">
    <name type="scientific">Paenibacillus cisolokensis</name>
    <dbReference type="NCBI Taxonomy" id="1658519"/>
    <lineage>
        <taxon>Bacteria</taxon>
        <taxon>Bacillati</taxon>
        <taxon>Bacillota</taxon>
        <taxon>Bacilli</taxon>
        <taxon>Bacillales</taxon>
        <taxon>Paenibacillaceae</taxon>
        <taxon>Paenibacillus</taxon>
    </lineage>
</organism>
<comment type="caution">
    <text evidence="3">The sequence shown here is derived from an EMBL/GenBank/DDBJ whole genome shotgun (WGS) entry which is preliminary data.</text>
</comment>
<gene>
    <name evidence="3" type="ORF">PACILC2_46850</name>
</gene>
<dbReference type="InterPro" id="IPR001944">
    <property type="entry name" value="Glycoside_Hdrlase_35"/>
</dbReference>
<comment type="similarity">
    <text evidence="1">Belongs to the glycosyl hydrolase 35 family.</text>
</comment>
<dbReference type="EMBL" id="BOVJ01000165">
    <property type="protein sequence ID" value="GIQ66117.1"/>
    <property type="molecule type" value="Genomic_DNA"/>
</dbReference>
<name>A0ABQ4ND07_9BACL</name>
<sequence length="135" mass="15545">MRFETDAVRIGGEPLILLCASLFYFRIPRLLWKERMEQLKAIGYNSIDVYFPWNYHELREGEWDFEGERDADAFLKLAAETGLWVVARPGPYICSEWDGGGLPAYLLARPNLRLRDNDARFCATYPGGSTGLCRF</sequence>
<evidence type="ECO:0000313" key="4">
    <source>
        <dbReference type="Proteomes" id="UP000680304"/>
    </source>
</evidence>
<protein>
    <recommendedName>
        <fullName evidence="2">Glycoside hydrolase 35 catalytic domain-containing protein</fullName>
    </recommendedName>
</protein>
<dbReference type="SUPFAM" id="SSF51445">
    <property type="entry name" value="(Trans)glycosidases"/>
    <property type="match status" value="1"/>
</dbReference>
<evidence type="ECO:0000259" key="2">
    <source>
        <dbReference type="Pfam" id="PF01301"/>
    </source>
</evidence>
<evidence type="ECO:0000313" key="3">
    <source>
        <dbReference type="EMBL" id="GIQ66117.1"/>
    </source>
</evidence>
<feature type="domain" description="Glycoside hydrolase 35 catalytic" evidence="2">
    <location>
        <begin position="10"/>
        <end position="124"/>
    </location>
</feature>
<accession>A0ABQ4ND07</accession>
<evidence type="ECO:0000256" key="1">
    <source>
        <dbReference type="ARBA" id="ARBA00009809"/>
    </source>
</evidence>
<reference evidence="3 4" key="1">
    <citation type="submission" date="2021-04" db="EMBL/GenBank/DDBJ databases">
        <title>Draft genome sequence of Paenibacillus cisolokensis, LC2-13A.</title>
        <authorList>
            <person name="Uke A."/>
            <person name="Chhe C."/>
            <person name="Baramee S."/>
            <person name="Kosugi A."/>
        </authorList>
    </citation>
    <scope>NUCLEOTIDE SEQUENCE [LARGE SCALE GENOMIC DNA]</scope>
    <source>
        <strain evidence="3 4">LC2-13A</strain>
    </source>
</reference>
<dbReference type="PANTHER" id="PTHR23421">
    <property type="entry name" value="BETA-GALACTOSIDASE RELATED"/>
    <property type="match status" value="1"/>
</dbReference>
<keyword evidence="4" id="KW-1185">Reference proteome</keyword>
<dbReference type="Pfam" id="PF01301">
    <property type="entry name" value="Glyco_hydro_35"/>
    <property type="match status" value="1"/>
</dbReference>
<proteinExistence type="inferred from homology"/>
<dbReference type="Proteomes" id="UP000680304">
    <property type="component" value="Unassembled WGS sequence"/>
</dbReference>
<dbReference type="InterPro" id="IPR031330">
    <property type="entry name" value="Gly_Hdrlase_35_cat"/>
</dbReference>
<dbReference type="InterPro" id="IPR017853">
    <property type="entry name" value="GH"/>
</dbReference>
<dbReference type="Gene3D" id="3.20.20.80">
    <property type="entry name" value="Glycosidases"/>
    <property type="match status" value="1"/>
</dbReference>
<dbReference type="PRINTS" id="PR00742">
    <property type="entry name" value="GLHYDRLASE35"/>
</dbReference>